<dbReference type="EMBL" id="SRMO01000043">
    <property type="protein sequence ID" value="TGG94360.1"/>
    <property type="molecule type" value="Genomic_DNA"/>
</dbReference>
<comment type="caution">
    <text evidence="3">The sequence shown here is derived from an EMBL/GenBank/DDBJ whole genome shotgun (WGS) entry which is preliminary data.</text>
</comment>
<protein>
    <submittedName>
        <fullName evidence="3">GNAT family N-acetyltransferase</fullName>
    </submittedName>
</protein>
<dbReference type="SUPFAM" id="SSF55729">
    <property type="entry name" value="Acyl-CoA N-acyltransferases (Nat)"/>
    <property type="match status" value="1"/>
</dbReference>
<accession>A0A524RPT3</accession>
<sequence>MIPKASRLDEMGASQGFHPLGSDQRGIQSMTPGRGTPDMTRERESTTINVSTVDRQAYSESAAIIARAFENEPTVCAILRADPAVRTKRLASVFSIMMHTVEPRGWILQASKDDKPCGAAFMHPPGTYPIPVLSQLQIISKAVMRHGFQGLGRWIQLLNAYEKQHPKQLPHYYLELLGVLPEQQGRGIGSAMLRELVRRADTDEVGCYLETADPRNLPLYERFGFCIQAEENIIGVRVWFMWRSA</sequence>
<evidence type="ECO:0000313" key="4">
    <source>
        <dbReference type="Proteomes" id="UP000317990"/>
    </source>
</evidence>
<dbReference type="InterPro" id="IPR052523">
    <property type="entry name" value="Trichothecene_AcTrans"/>
</dbReference>
<proteinExistence type="predicted"/>
<reference evidence="3 4" key="1">
    <citation type="journal article" date="2019" name="mSystems">
        <title>Life at home and on the roam: Genomic adaptions reflect the dual lifestyle of an intracellular, facultative symbiont.</title>
        <authorList>
            <person name="Burgsdorf I."/>
        </authorList>
    </citation>
    <scope>NUCLEOTIDE SEQUENCE [LARGE SCALE GENOMIC DNA]</scope>
    <source>
        <strain evidence="3">277cV</strain>
    </source>
</reference>
<dbReference type="PANTHER" id="PTHR42791">
    <property type="entry name" value="GNAT FAMILY ACETYLTRANSFERASE"/>
    <property type="match status" value="1"/>
</dbReference>
<evidence type="ECO:0000313" key="3">
    <source>
        <dbReference type="EMBL" id="TGG94360.1"/>
    </source>
</evidence>
<dbReference type="Gene3D" id="3.40.630.30">
    <property type="match status" value="1"/>
</dbReference>
<dbReference type="CDD" id="cd04301">
    <property type="entry name" value="NAT_SF"/>
    <property type="match status" value="1"/>
</dbReference>
<dbReference type="AlphaFoldDB" id="A0A524RPT3"/>
<evidence type="ECO:0000259" key="2">
    <source>
        <dbReference type="PROSITE" id="PS51186"/>
    </source>
</evidence>
<evidence type="ECO:0000256" key="1">
    <source>
        <dbReference type="SAM" id="MobiDB-lite"/>
    </source>
</evidence>
<feature type="region of interest" description="Disordered" evidence="1">
    <location>
        <begin position="1"/>
        <end position="44"/>
    </location>
</feature>
<dbReference type="InterPro" id="IPR016181">
    <property type="entry name" value="Acyl_CoA_acyltransferase"/>
</dbReference>
<name>A0A524RPT3_9CHRO</name>
<organism evidence="3 4">
    <name type="scientific">Aphanocapsa feldmannii 277cV</name>
    <dbReference type="NCBI Taxonomy" id="2507553"/>
    <lineage>
        <taxon>Bacteria</taxon>
        <taxon>Bacillati</taxon>
        <taxon>Cyanobacteriota</taxon>
        <taxon>Cyanophyceae</taxon>
        <taxon>Oscillatoriophycideae</taxon>
        <taxon>Chroococcales</taxon>
        <taxon>Microcystaceae</taxon>
        <taxon>Aphanocapsa</taxon>
    </lineage>
</organism>
<gene>
    <name evidence="3" type="ORF">ERJ67_03040</name>
</gene>
<dbReference type="Proteomes" id="UP000317990">
    <property type="component" value="Unassembled WGS sequence"/>
</dbReference>
<keyword evidence="3" id="KW-0808">Transferase</keyword>
<feature type="domain" description="N-acetyltransferase" evidence="2">
    <location>
        <begin position="48"/>
        <end position="245"/>
    </location>
</feature>
<dbReference type="Pfam" id="PF00583">
    <property type="entry name" value="Acetyltransf_1"/>
    <property type="match status" value="1"/>
</dbReference>
<feature type="compositionally biased region" description="Basic and acidic residues" evidence="1">
    <location>
        <begin position="1"/>
        <end position="10"/>
    </location>
</feature>
<dbReference type="PROSITE" id="PS51186">
    <property type="entry name" value="GNAT"/>
    <property type="match status" value="1"/>
</dbReference>
<dbReference type="PANTHER" id="PTHR42791:SF1">
    <property type="entry name" value="N-ACETYLTRANSFERASE DOMAIN-CONTAINING PROTEIN"/>
    <property type="match status" value="1"/>
</dbReference>
<dbReference type="InterPro" id="IPR000182">
    <property type="entry name" value="GNAT_dom"/>
</dbReference>
<dbReference type="GO" id="GO:0016747">
    <property type="term" value="F:acyltransferase activity, transferring groups other than amino-acyl groups"/>
    <property type="evidence" value="ECO:0007669"/>
    <property type="project" value="InterPro"/>
</dbReference>